<reference evidence="3 4" key="1">
    <citation type="submission" date="2024-06" db="EMBL/GenBank/DDBJ databases">
        <title>Sorghum-associated microbial communities from plants grown in Nebraska, USA.</title>
        <authorList>
            <person name="Schachtman D."/>
        </authorList>
    </citation>
    <scope>NUCLEOTIDE SEQUENCE [LARGE SCALE GENOMIC DNA]</scope>
    <source>
        <strain evidence="3 4">2709</strain>
    </source>
</reference>
<evidence type="ECO:0008006" key="5">
    <source>
        <dbReference type="Google" id="ProtNLM"/>
    </source>
</evidence>
<dbReference type="RefSeq" id="WP_354444817.1">
    <property type="nucleotide sequence ID" value="NZ_JBEPSH010000006.1"/>
</dbReference>
<evidence type="ECO:0000256" key="2">
    <source>
        <dbReference type="SAM" id="SignalP"/>
    </source>
</evidence>
<sequence length="345" mass="35647">MTSTSITRRSAALWMLAGLSACGGGGDNDSETPNPGGGDTGGGDPGTGNPGGGTTITGTYSLQPGAATNGEALADANRMGAQGYALVTPLAITSGLSVVAGDFYLSDTAHAGHKLEYLLQPDEASLAGFLAQLNRQGAGGYALKSSMVFPSSPTDIRHLYVKNTSRSDQFSYEALTTDPQTPQAVAEELNRQGARGFRFIGPMIVGGAMFSLYVKRSDGVTYQYAVDAQGSAYSAADRPGLQTLLDAKGADGWLVRGSVGKGSPLSMSFMSIYEKSSVQSGAVQYAVEALSANASLNDMARDMNTQASKGFFWLFQQVTSNGQISTISVKNGGTLVHALAGVSFP</sequence>
<feature type="region of interest" description="Disordered" evidence="1">
    <location>
        <begin position="24"/>
        <end position="59"/>
    </location>
</feature>
<protein>
    <recommendedName>
        <fullName evidence="5">Lipoprotein</fullName>
    </recommendedName>
</protein>
<gene>
    <name evidence="3" type="ORF">ABIE13_003080</name>
</gene>
<accession>A0ABV2QAA8</accession>
<keyword evidence="4" id="KW-1185">Reference proteome</keyword>
<evidence type="ECO:0000256" key="1">
    <source>
        <dbReference type="SAM" id="MobiDB-lite"/>
    </source>
</evidence>
<dbReference type="Proteomes" id="UP001549320">
    <property type="component" value="Unassembled WGS sequence"/>
</dbReference>
<evidence type="ECO:0000313" key="3">
    <source>
        <dbReference type="EMBL" id="MET4577964.1"/>
    </source>
</evidence>
<name>A0ABV2QAA8_9BURK</name>
<feature type="chain" id="PRO_5046436151" description="Lipoprotein" evidence="2">
    <location>
        <begin position="24"/>
        <end position="345"/>
    </location>
</feature>
<dbReference type="EMBL" id="JBEPSH010000006">
    <property type="protein sequence ID" value="MET4577964.1"/>
    <property type="molecule type" value="Genomic_DNA"/>
</dbReference>
<feature type="compositionally biased region" description="Gly residues" evidence="1">
    <location>
        <begin position="35"/>
        <end position="55"/>
    </location>
</feature>
<feature type="signal peptide" evidence="2">
    <location>
        <begin position="1"/>
        <end position="23"/>
    </location>
</feature>
<organism evidence="3 4">
    <name type="scientific">Ottowia thiooxydans</name>
    <dbReference type="NCBI Taxonomy" id="219182"/>
    <lineage>
        <taxon>Bacteria</taxon>
        <taxon>Pseudomonadati</taxon>
        <taxon>Pseudomonadota</taxon>
        <taxon>Betaproteobacteria</taxon>
        <taxon>Burkholderiales</taxon>
        <taxon>Comamonadaceae</taxon>
        <taxon>Ottowia</taxon>
    </lineage>
</organism>
<evidence type="ECO:0000313" key="4">
    <source>
        <dbReference type="Proteomes" id="UP001549320"/>
    </source>
</evidence>
<comment type="caution">
    <text evidence="3">The sequence shown here is derived from an EMBL/GenBank/DDBJ whole genome shotgun (WGS) entry which is preliminary data.</text>
</comment>
<proteinExistence type="predicted"/>
<keyword evidence="2" id="KW-0732">Signal</keyword>